<protein>
    <submittedName>
        <fullName evidence="1">Uncharacterized protein</fullName>
    </submittedName>
</protein>
<dbReference type="EMBL" id="CP003422">
    <property type="protein sequence ID" value="AGN70577.1"/>
    <property type="molecule type" value="Genomic_DNA"/>
</dbReference>
<gene>
    <name evidence="1" type="ORF">B2K_38575</name>
</gene>
<reference evidence="1 2" key="1">
    <citation type="submission" date="2013-06" db="EMBL/GenBank/DDBJ databases">
        <title>Complete genome sequence of Paenibacillus mucilaginosus K02.</title>
        <authorList>
            <person name="Xiao B."/>
            <person name="Sun L."/>
            <person name="Xiao L."/>
            <person name="Lian B."/>
        </authorList>
    </citation>
    <scope>NUCLEOTIDE SEQUENCE [LARGE SCALE GENOMIC DNA]</scope>
    <source>
        <strain evidence="1 2">K02</strain>
    </source>
</reference>
<sequence>MNEIIGTPFCSMHGTGFVFMVNVRMDIVSVFYKLDNEVCFGF</sequence>
<dbReference type="AlphaFoldDB" id="R9UP35"/>
<name>R9UP35_9BACL</name>
<evidence type="ECO:0000313" key="2">
    <source>
        <dbReference type="Proteomes" id="UP000007392"/>
    </source>
</evidence>
<organism evidence="1 2">
    <name type="scientific">Paenibacillus mucilaginosus K02</name>
    <dbReference type="NCBI Taxonomy" id="997761"/>
    <lineage>
        <taxon>Bacteria</taxon>
        <taxon>Bacillati</taxon>
        <taxon>Bacillota</taxon>
        <taxon>Bacilli</taxon>
        <taxon>Bacillales</taxon>
        <taxon>Paenibacillaceae</taxon>
        <taxon>Paenibacillus</taxon>
    </lineage>
</organism>
<dbReference type="Proteomes" id="UP000007392">
    <property type="component" value="Chromosome"/>
</dbReference>
<dbReference type="KEGG" id="pmw:B2K_38575"/>
<accession>R9UP35</accession>
<evidence type="ECO:0000313" key="1">
    <source>
        <dbReference type="EMBL" id="AGN70577.1"/>
    </source>
</evidence>
<dbReference type="HOGENOM" id="CLU_3255090_0_0_9"/>
<proteinExistence type="predicted"/>